<dbReference type="EMBL" id="JANFPI010000003">
    <property type="protein sequence ID" value="MCX8997297.1"/>
    <property type="molecule type" value="Genomic_DNA"/>
</dbReference>
<organism evidence="1 2">
    <name type="scientific">Ectorhizobium quercum</name>
    <dbReference type="NCBI Taxonomy" id="2965071"/>
    <lineage>
        <taxon>Bacteria</taxon>
        <taxon>Pseudomonadati</taxon>
        <taxon>Pseudomonadota</taxon>
        <taxon>Alphaproteobacteria</taxon>
        <taxon>Hyphomicrobiales</taxon>
        <taxon>Rhizobiaceae</taxon>
        <taxon>Ectorhizobium</taxon>
    </lineage>
</organism>
<evidence type="ECO:0000313" key="2">
    <source>
        <dbReference type="Proteomes" id="UP001208771"/>
    </source>
</evidence>
<dbReference type="InterPro" id="IPR011053">
    <property type="entry name" value="Single_hybrid_motif"/>
</dbReference>
<sequence>MPRRDRSKDRNTIGDLTDPAVVSLLSGWLETSGARELEIIAADGQTLKIVLEGVVAATAGGRAGVSQAAEPASRAAGSVKAPAAGRFRDVHPGAVDAAPPRKGQRLGRGAVVGFIEIGPVLLPVVAGEDAVAGDLHVRAGDLVGYGETILTMEQAR</sequence>
<evidence type="ECO:0008006" key="3">
    <source>
        <dbReference type="Google" id="ProtNLM"/>
    </source>
</evidence>
<evidence type="ECO:0000313" key="1">
    <source>
        <dbReference type="EMBL" id="MCX8997297.1"/>
    </source>
</evidence>
<gene>
    <name evidence="1" type="ORF">NOF55_09285</name>
</gene>
<dbReference type="AlphaFoldDB" id="A0AAE3SUP3"/>
<dbReference type="Gene3D" id="2.40.50.100">
    <property type="match status" value="1"/>
</dbReference>
<dbReference type="RefSeq" id="WP_306411090.1">
    <property type="nucleotide sequence ID" value="NZ_JANFPI010000003.1"/>
</dbReference>
<keyword evidence="2" id="KW-1185">Reference proteome</keyword>
<comment type="caution">
    <text evidence="1">The sequence shown here is derived from an EMBL/GenBank/DDBJ whole genome shotgun (WGS) entry which is preliminary data.</text>
</comment>
<reference evidence="1" key="1">
    <citation type="submission" date="2022-07" db="EMBL/GenBank/DDBJ databases">
        <title>Ectorhizobium quercum gen.nov., sp. nov.</title>
        <authorList>
            <person name="Ma T."/>
            <person name="Li Y."/>
        </authorList>
    </citation>
    <scope>NUCLEOTIDE SEQUENCE</scope>
    <source>
        <strain evidence="1">BDR2-2</strain>
    </source>
</reference>
<dbReference type="Proteomes" id="UP001208771">
    <property type="component" value="Unassembled WGS sequence"/>
</dbReference>
<dbReference type="SUPFAM" id="SSF51230">
    <property type="entry name" value="Single hybrid motif"/>
    <property type="match status" value="1"/>
</dbReference>
<proteinExistence type="predicted"/>
<name>A0AAE3SUP3_9HYPH</name>
<accession>A0AAE3SUP3</accession>
<protein>
    <recommendedName>
        <fullName evidence="3">Biotin carboxyl carrier protein</fullName>
    </recommendedName>
</protein>